<dbReference type="InterPro" id="IPR000835">
    <property type="entry name" value="HTH_MarR-typ"/>
</dbReference>
<dbReference type="SMART" id="SM00347">
    <property type="entry name" value="HTH_MARR"/>
    <property type="match status" value="1"/>
</dbReference>
<protein>
    <submittedName>
        <fullName evidence="2">MarR family winged helix-turn-helix transcriptional regulator</fullName>
    </submittedName>
</protein>
<comment type="caution">
    <text evidence="2">The sequence shown here is derived from an EMBL/GenBank/DDBJ whole genome shotgun (WGS) entry which is preliminary data.</text>
</comment>
<dbReference type="PRINTS" id="PR00598">
    <property type="entry name" value="HTHMARR"/>
</dbReference>
<dbReference type="PANTHER" id="PTHR33164:SF57">
    <property type="entry name" value="MARR-FAMILY TRANSCRIPTIONAL REGULATOR"/>
    <property type="match status" value="1"/>
</dbReference>
<dbReference type="Proteomes" id="UP001597417">
    <property type="component" value="Unassembled WGS sequence"/>
</dbReference>
<dbReference type="EMBL" id="JBHUKR010000021">
    <property type="protein sequence ID" value="MFD2420879.1"/>
    <property type="molecule type" value="Genomic_DNA"/>
</dbReference>
<name>A0ABW5G0Q9_9PSEU</name>
<proteinExistence type="predicted"/>
<evidence type="ECO:0000259" key="1">
    <source>
        <dbReference type="PROSITE" id="PS50995"/>
    </source>
</evidence>
<evidence type="ECO:0000313" key="3">
    <source>
        <dbReference type="Proteomes" id="UP001597417"/>
    </source>
</evidence>
<dbReference type="Pfam" id="PF01047">
    <property type="entry name" value="MarR"/>
    <property type="match status" value="1"/>
</dbReference>
<evidence type="ECO:0000313" key="2">
    <source>
        <dbReference type="EMBL" id="MFD2420879.1"/>
    </source>
</evidence>
<dbReference type="PANTHER" id="PTHR33164">
    <property type="entry name" value="TRANSCRIPTIONAL REGULATOR, MARR FAMILY"/>
    <property type="match status" value="1"/>
</dbReference>
<organism evidence="2 3">
    <name type="scientific">Amycolatopsis pigmentata</name>
    <dbReference type="NCBI Taxonomy" id="450801"/>
    <lineage>
        <taxon>Bacteria</taxon>
        <taxon>Bacillati</taxon>
        <taxon>Actinomycetota</taxon>
        <taxon>Actinomycetes</taxon>
        <taxon>Pseudonocardiales</taxon>
        <taxon>Pseudonocardiaceae</taxon>
        <taxon>Amycolatopsis</taxon>
    </lineage>
</organism>
<dbReference type="InterPro" id="IPR036390">
    <property type="entry name" value="WH_DNA-bd_sf"/>
</dbReference>
<dbReference type="InterPro" id="IPR039422">
    <property type="entry name" value="MarR/SlyA-like"/>
</dbReference>
<dbReference type="SUPFAM" id="SSF46785">
    <property type="entry name" value="Winged helix' DNA-binding domain"/>
    <property type="match status" value="1"/>
</dbReference>
<keyword evidence="3" id="KW-1185">Reference proteome</keyword>
<accession>A0ABW5G0Q9</accession>
<dbReference type="Gene3D" id="1.10.10.10">
    <property type="entry name" value="Winged helix-like DNA-binding domain superfamily/Winged helix DNA-binding domain"/>
    <property type="match status" value="1"/>
</dbReference>
<feature type="domain" description="HTH marR-type" evidence="1">
    <location>
        <begin position="12"/>
        <end position="149"/>
    </location>
</feature>
<dbReference type="PROSITE" id="PS50995">
    <property type="entry name" value="HTH_MARR_2"/>
    <property type="match status" value="1"/>
</dbReference>
<gene>
    <name evidence="2" type="ORF">ACFSXZ_31575</name>
</gene>
<dbReference type="InterPro" id="IPR036388">
    <property type="entry name" value="WH-like_DNA-bd_sf"/>
</dbReference>
<reference evidence="3" key="1">
    <citation type="journal article" date="2019" name="Int. J. Syst. Evol. Microbiol.">
        <title>The Global Catalogue of Microorganisms (GCM) 10K type strain sequencing project: providing services to taxonomists for standard genome sequencing and annotation.</title>
        <authorList>
            <consortium name="The Broad Institute Genomics Platform"/>
            <consortium name="The Broad Institute Genome Sequencing Center for Infectious Disease"/>
            <person name="Wu L."/>
            <person name="Ma J."/>
        </authorList>
    </citation>
    <scope>NUCLEOTIDE SEQUENCE [LARGE SCALE GENOMIC DNA]</scope>
    <source>
        <strain evidence="3">CGMCC 4.7645</strain>
    </source>
</reference>
<dbReference type="RefSeq" id="WP_378269162.1">
    <property type="nucleotide sequence ID" value="NZ_JBHUKR010000021.1"/>
</dbReference>
<sequence>MTDTDTGDGPDLRPVLPRIMQLGNVLNRSGLMERAMERAAPTLDRPAVSILVSLRLSGRALRVGEIAERMQVAGPHVTRHVQVLERRRLVRRLADADDRRARLIESTPEGAEIADRYLRTMLGWIGEALDGWSAEDRKTFYRLLQRFTDDLAARLSVADDQDDSP</sequence>